<accession>A0A8J6LZV9</accession>
<organism evidence="8 9">
    <name type="scientific">Neptunicella marina</name>
    <dbReference type="NCBI Taxonomy" id="2125989"/>
    <lineage>
        <taxon>Bacteria</taxon>
        <taxon>Pseudomonadati</taxon>
        <taxon>Pseudomonadota</taxon>
        <taxon>Gammaproteobacteria</taxon>
        <taxon>Alteromonadales</taxon>
        <taxon>Alteromonadaceae</taxon>
        <taxon>Neptunicella</taxon>
    </lineage>
</organism>
<feature type="transmembrane region" description="Helical" evidence="6">
    <location>
        <begin position="62"/>
        <end position="81"/>
    </location>
</feature>
<dbReference type="InterPro" id="IPR050638">
    <property type="entry name" value="AA-Vitamin_Transporters"/>
</dbReference>
<comment type="similarity">
    <text evidence="2">Belongs to the EamA transporter family.</text>
</comment>
<feature type="transmembrane region" description="Helical" evidence="6">
    <location>
        <begin position="180"/>
        <end position="201"/>
    </location>
</feature>
<feature type="domain" description="EamA" evidence="7">
    <location>
        <begin position="150"/>
        <end position="284"/>
    </location>
</feature>
<evidence type="ECO:0000256" key="6">
    <source>
        <dbReference type="SAM" id="Phobius"/>
    </source>
</evidence>
<comment type="subcellular location">
    <subcellularLocation>
        <location evidence="1">Membrane</location>
        <topology evidence="1">Multi-pass membrane protein</topology>
    </subcellularLocation>
</comment>
<evidence type="ECO:0000256" key="5">
    <source>
        <dbReference type="ARBA" id="ARBA00023136"/>
    </source>
</evidence>
<comment type="caution">
    <text evidence="8">The sequence shown here is derived from an EMBL/GenBank/DDBJ whole genome shotgun (WGS) entry which is preliminary data.</text>
</comment>
<evidence type="ECO:0000259" key="7">
    <source>
        <dbReference type="Pfam" id="PF00892"/>
    </source>
</evidence>
<feature type="transmembrane region" description="Helical" evidence="6">
    <location>
        <begin position="213"/>
        <end position="232"/>
    </location>
</feature>
<dbReference type="PANTHER" id="PTHR32322">
    <property type="entry name" value="INNER MEMBRANE TRANSPORTER"/>
    <property type="match status" value="1"/>
</dbReference>
<sequence length="299" mass="33058">MSNPLLFFICVVIWGSTWIAITFQLGDVPPIVSVALRFSIAALVLLAFCLVKRLPMRLPVGIHLRMALVGFCLYTLDYTLLYHAEHYIISALVAVLSSSIIYINVVLRRALLGKPMRMEVIQGASVGLLGVILIFWPEFAMLQENAGLWLGISFAAASFFFAASGNVVSEQILDRGTPVVQMNFWAMTYGIVFTSSYALIMDLPFSLPSSHEYWWSLIYLAVFGSVFAFGAYMRLVQQIGSDKAAYVVLMYPVVSLILSTLYEGYVWHWQAGVGVLCILLGNAIAMGKLKRKTPVMAAG</sequence>
<feature type="transmembrane region" description="Helical" evidence="6">
    <location>
        <begin position="148"/>
        <end position="168"/>
    </location>
</feature>
<feature type="transmembrane region" description="Helical" evidence="6">
    <location>
        <begin position="31"/>
        <end position="50"/>
    </location>
</feature>
<proteinExistence type="inferred from homology"/>
<dbReference type="Proteomes" id="UP000601768">
    <property type="component" value="Unassembled WGS sequence"/>
</dbReference>
<feature type="transmembrane region" description="Helical" evidence="6">
    <location>
        <begin position="119"/>
        <end position="136"/>
    </location>
</feature>
<feature type="transmembrane region" description="Helical" evidence="6">
    <location>
        <begin position="268"/>
        <end position="286"/>
    </location>
</feature>
<dbReference type="InterPro" id="IPR037185">
    <property type="entry name" value="EmrE-like"/>
</dbReference>
<evidence type="ECO:0000313" key="9">
    <source>
        <dbReference type="Proteomes" id="UP000601768"/>
    </source>
</evidence>
<keyword evidence="5 6" id="KW-0472">Membrane</keyword>
<feature type="transmembrane region" description="Helical" evidence="6">
    <location>
        <begin position="87"/>
        <end position="107"/>
    </location>
</feature>
<keyword evidence="9" id="KW-1185">Reference proteome</keyword>
<keyword evidence="4 6" id="KW-1133">Transmembrane helix</keyword>
<dbReference type="InterPro" id="IPR000620">
    <property type="entry name" value="EamA_dom"/>
</dbReference>
<evidence type="ECO:0000256" key="3">
    <source>
        <dbReference type="ARBA" id="ARBA00022692"/>
    </source>
</evidence>
<evidence type="ECO:0000256" key="1">
    <source>
        <dbReference type="ARBA" id="ARBA00004141"/>
    </source>
</evidence>
<evidence type="ECO:0000256" key="2">
    <source>
        <dbReference type="ARBA" id="ARBA00007362"/>
    </source>
</evidence>
<dbReference type="SUPFAM" id="SSF103481">
    <property type="entry name" value="Multidrug resistance efflux transporter EmrE"/>
    <property type="match status" value="2"/>
</dbReference>
<protein>
    <submittedName>
        <fullName evidence="8">EamA family transporter</fullName>
    </submittedName>
</protein>
<keyword evidence="3 6" id="KW-0812">Transmembrane</keyword>
<evidence type="ECO:0000256" key="4">
    <source>
        <dbReference type="ARBA" id="ARBA00022989"/>
    </source>
</evidence>
<dbReference type="Pfam" id="PF00892">
    <property type="entry name" value="EamA"/>
    <property type="match status" value="2"/>
</dbReference>
<reference evidence="8" key="2">
    <citation type="submission" date="2020-08" db="EMBL/GenBank/DDBJ databases">
        <authorList>
            <person name="Lai Q."/>
        </authorList>
    </citation>
    <scope>NUCLEOTIDE SEQUENCE</scope>
    <source>
        <strain evidence="8">S27-2</strain>
    </source>
</reference>
<dbReference type="PANTHER" id="PTHR32322:SF2">
    <property type="entry name" value="EAMA DOMAIN-CONTAINING PROTEIN"/>
    <property type="match status" value="1"/>
</dbReference>
<dbReference type="GO" id="GO:0016020">
    <property type="term" value="C:membrane"/>
    <property type="evidence" value="ECO:0007669"/>
    <property type="project" value="UniProtKB-SubCell"/>
</dbReference>
<reference evidence="8" key="1">
    <citation type="journal article" date="2018" name="Int. J. Syst. Evol. Microbiol.">
        <title>Neptunicella marina gen. nov., sp. nov., isolated from surface seawater.</title>
        <authorList>
            <person name="Liu X."/>
            <person name="Lai Q."/>
            <person name="Du Y."/>
            <person name="Zhang X."/>
            <person name="Liu Z."/>
            <person name="Sun F."/>
            <person name="Shao Z."/>
        </authorList>
    </citation>
    <scope>NUCLEOTIDE SEQUENCE</scope>
    <source>
        <strain evidence="8">S27-2</strain>
    </source>
</reference>
<gene>
    <name evidence="8" type="ORF">H8B19_11430</name>
</gene>
<feature type="transmembrane region" description="Helical" evidence="6">
    <location>
        <begin position="5"/>
        <end position="25"/>
    </location>
</feature>
<name>A0A8J6LZV9_9ALTE</name>
<dbReference type="RefSeq" id="WP_186507021.1">
    <property type="nucleotide sequence ID" value="NZ_JACNEP010000008.1"/>
</dbReference>
<dbReference type="EMBL" id="JACNEP010000008">
    <property type="protein sequence ID" value="MBC3766490.1"/>
    <property type="molecule type" value="Genomic_DNA"/>
</dbReference>
<dbReference type="AlphaFoldDB" id="A0A8J6LZV9"/>
<feature type="transmembrane region" description="Helical" evidence="6">
    <location>
        <begin position="244"/>
        <end position="262"/>
    </location>
</feature>
<evidence type="ECO:0000313" key="8">
    <source>
        <dbReference type="EMBL" id="MBC3766490.1"/>
    </source>
</evidence>
<feature type="domain" description="EamA" evidence="7">
    <location>
        <begin position="5"/>
        <end position="135"/>
    </location>
</feature>